<evidence type="ECO:0000256" key="9">
    <source>
        <dbReference type="ARBA" id="ARBA00023679"/>
    </source>
</evidence>
<evidence type="ECO:0000256" key="2">
    <source>
        <dbReference type="ARBA" id="ARBA00001947"/>
    </source>
</evidence>
<keyword evidence="8" id="KW-0520">NAD</keyword>
<feature type="domain" description="Nudix hydrolase" evidence="10">
    <location>
        <begin position="169"/>
        <end position="254"/>
    </location>
</feature>
<dbReference type="Pfam" id="PF09296">
    <property type="entry name" value="NUDIX-like"/>
    <property type="match status" value="1"/>
</dbReference>
<keyword evidence="7" id="KW-0460">Magnesium</keyword>
<dbReference type="InterPro" id="IPR015375">
    <property type="entry name" value="NADH_PPase-like_N"/>
</dbReference>
<dbReference type="GO" id="GO:0005829">
    <property type="term" value="C:cytosol"/>
    <property type="evidence" value="ECO:0007669"/>
    <property type="project" value="TreeGrafter"/>
</dbReference>
<dbReference type="InterPro" id="IPR015797">
    <property type="entry name" value="NUDIX_hydrolase-like_dom_sf"/>
</dbReference>
<dbReference type="PANTHER" id="PTHR42904:SF6">
    <property type="entry name" value="NAD-CAPPED RNA HYDROLASE NUDT12"/>
    <property type="match status" value="1"/>
</dbReference>
<evidence type="ECO:0000256" key="5">
    <source>
        <dbReference type="ARBA" id="ARBA00022723"/>
    </source>
</evidence>
<dbReference type="Pfam" id="PF09297">
    <property type="entry name" value="Zn_ribbon_NUD"/>
    <property type="match status" value="1"/>
</dbReference>
<reference evidence="11" key="1">
    <citation type="submission" date="2018-05" db="EMBL/GenBank/DDBJ databases">
        <authorList>
            <person name="Lanie J.A."/>
            <person name="Ng W.-L."/>
            <person name="Kazmierczak K.M."/>
            <person name="Andrzejewski T.M."/>
            <person name="Davidsen T.M."/>
            <person name="Wayne K.J."/>
            <person name="Tettelin H."/>
            <person name="Glass J.I."/>
            <person name="Rusch D."/>
            <person name="Podicherti R."/>
            <person name="Tsui H.-C.T."/>
            <person name="Winkler M.E."/>
        </authorList>
    </citation>
    <scope>NUCLEOTIDE SEQUENCE</scope>
</reference>
<comment type="catalytic activity">
    <reaction evidence="9">
        <text>a 5'-end NAD(+)-phospho-ribonucleoside in mRNA + H2O = a 5'-end phospho-adenosine-phospho-ribonucleoside in mRNA + beta-nicotinamide D-ribonucleotide + 2 H(+)</text>
        <dbReference type="Rhea" id="RHEA:60876"/>
        <dbReference type="Rhea" id="RHEA-COMP:15698"/>
        <dbReference type="Rhea" id="RHEA-COMP:15719"/>
        <dbReference type="ChEBI" id="CHEBI:14649"/>
        <dbReference type="ChEBI" id="CHEBI:15377"/>
        <dbReference type="ChEBI" id="CHEBI:15378"/>
        <dbReference type="ChEBI" id="CHEBI:144029"/>
        <dbReference type="ChEBI" id="CHEBI:144051"/>
    </reaction>
    <physiologicalReaction direction="left-to-right" evidence="9">
        <dbReference type="Rhea" id="RHEA:60877"/>
    </physiologicalReaction>
</comment>
<dbReference type="PROSITE" id="PS00893">
    <property type="entry name" value="NUDIX_BOX"/>
    <property type="match status" value="1"/>
</dbReference>
<dbReference type="GO" id="GO:0005777">
    <property type="term" value="C:peroxisome"/>
    <property type="evidence" value="ECO:0007669"/>
    <property type="project" value="TreeGrafter"/>
</dbReference>
<dbReference type="PANTHER" id="PTHR42904">
    <property type="entry name" value="NUDIX HYDROLASE, NUDC SUBFAMILY"/>
    <property type="match status" value="1"/>
</dbReference>
<dbReference type="InterPro" id="IPR015376">
    <property type="entry name" value="Znr_NADH_PPase"/>
</dbReference>
<dbReference type="NCBIfam" id="NF001299">
    <property type="entry name" value="PRK00241.1"/>
    <property type="match status" value="1"/>
</dbReference>
<dbReference type="EC" id="3.6.1.22" evidence="4"/>
<dbReference type="CDD" id="cd03429">
    <property type="entry name" value="NUDIX_NADH_pyrophosphatase_Nudt13"/>
    <property type="match status" value="1"/>
</dbReference>
<evidence type="ECO:0000259" key="10">
    <source>
        <dbReference type="PROSITE" id="PS51462"/>
    </source>
</evidence>
<evidence type="ECO:0000256" key="8">
    <source>
        <dbReference type="ARBA" id="ARBA00023027"/>
    </source>
</evidence>
<dbReference type="InterPro" id="IPR049734">
    <property type="entry name" value="NudC-like_C"/>
</dbReference>
<dbReference type="InterPro" id="IPR020084">
    <property type="entry name" value="NUDIX_hydrolase_CS"/>
</dbReference>
<dbReference type="GO" id="GO:0046872">
    <property type="term" value="F:metal ion binding"/>
    <property type="evidence" value="ECO:0007669"/>
    <property type="project" value="UniProtKB-KW"/>
</dbReference>
<protein>
    <recommendedName>
        <fullName evidence="4">NAD(+) diphosphatase</fullName>
        <ecNumber evidence="4">3.6.1.22</ecNumber>
    </recommendedName>
</protein>
<dbReference type="PROSITE" id="PS51462">
    <property type="entry name" value="NUDIX"/>
    <property type="match status" value="1"/>
</dbReference>
<sequence length="254" mass="28305">MELINTFAGSPVNRMGNERRNKDWLRQKMDDPNTGFLPLWQLRALMMPGENLRISWCQKQEVMPFITAGATVVFLGQINGIPHFTVDVSASSDQKANAPLQDYGKWIDVRSAAASCSGPDAAILAQSRSMLDWHARHGFCSVCGQPSRLGEGGYNRKCTDDDCAAMHFPRTDPVTIMLVLDDEDNCLLGRQKFFAPNSYSALAGFMEPGETIEETARREVFEEVGIRVGEVRYIFSQPWPFPSSLMMGCLAQAE</sequence>
<dbReference type="InterPro" id="IPR000086">
    <property type="entry name" value="NUDIX_hydrolase_dom"/>
</dbReference>
<keyword evidence="5" id="KW-0479">Metal-binding</keyword>
<evidence type="ECO:0000256" key="6">
    <source>
        <dbReference type="ARBA" id="ARBA00022801"/>
    </source>
</evidence>
<organism evidence="11">
    <name type="scientific">marine metagenome</name>
    <dbReference type="NCBI Taxonomy" id="408172"/>
    <lineage>
        <taxon>unclassified sequences</taxon>
        <taxon>metagenomes</taxon>
        <taxon>ecological metagenomes</taxon>
    </lineage>
</organism>
<dbReference type="EMBL" id="UINC01038333">
    <property type="protein sequence ID" value="SVB35201.1"/>
    <property type="molecule type" value="Genomic_DNA"/>
</dbReference>
<keyword evidence="6" id="KW-0378">Hydrolase</keyword>
<evidence type="ECO:0000256" key="7">
    <source>
        <dbReference type="ARBA" id="ARBA00022842"/>
    </source>
</evidence>
<evidence type="ECO:0000313" key="11">
    <source>
        <dbReference type="EMBL" id="SVB35201.1"/>
    </source>
</evidence>
<dbReference type="InterPro" id="IPR050241">
    <property type="entry name" value="NAD-cap_RNA_hydrolase_NudC"/>
</dbReference>
<dbReference type="Gene3D" id="3.90.79.10">
    <property type="entry name" value="Nucleoside Triphosphate Pyrophosphohydrolase"/>
    <property type="match status" value="1"/>
</dbReference>
<dbReference type="Gene3D" id="3.90.79.20">
    <property type="match status" value="1"/>
</dbReference>
<proteinExistence type="inferred from homology"/>
<dbReference type="GO" id="GO:0019677">
    <property type="term" value="P:NAD+ catabolic process"/>
    <property type="evidence" value="ECO:0007669"/>
    <property type="project" value="TreeGrafter"/>
</dbReference>
<dbReference type="AlphaFoldDB" id="A0A382DC04"/>
<dbReference type="Pfam" id="PF00293">
    <property type="entry name" value="NUDIX"/>
    <property type="match status" value="1"/>
</dbReference>
<feature type="non-terminal residue" evidence="11">
    <location>
        <position position="254"/>
    </location>
</feature>
<gene>
    <name evidence="11" type="ORF">METZ01_LOCUS188055</name>
</gene>
<evidence type="ECO:0000256" key="3">
    <source>
        <dbReference type="ARBA" id="ARBA00009595"/>
    </source>
</evidence>
<name>A0A382DC04_9ZZZZ</name>
<comment type="cofactor">
    <cofactor evidence="1">
        <name>Mg(2+)</name>
        <dbReference type="ChEBI" id="CHEBI:18420"/>
    </cofactor>
</comment>
<dbReference type="GO" id="GO:0006742">
    <property type="term" value="P:NADP+ catabolic process"/>
    <property type="evidence" value="ECO:0007669"/>
    <property type="project" value="TreeGrafter"/>
</dbReference>
<evidence type="ECO:0000256" key="4">
    <source>
        <dbReference type="ARBA" id="ARBA00012381"/>
    </source>
</evidence>
<comment type="similarity">
    <text evidence="3">Belongs to the Nudix hydrolase family. NudC subfamily.</text>
</comment>
<dbReference type="SUPFAM" id="SSF55811">
    <property type="entry name" value="Nudix"/>
    <property type="match status" value="1"/>
</dbReference>
<evidence type="ECO:0000256" key="1">
    <source>
        <dbReference type="ARBA" id="ARBA00001946"/>
    </source>
</evidence>
<accession>A0A382DC04</accession>
<comment type="cofactor">
    <cofactor evidence="2">
        <name>Zn(2+)</name>
        <dbReference type="ChEBI" id="CHEBI:29105"/>
    </cofactor>
</comment>
<dbReference type="GO" id="GO:0035529">
    <property type="term" value="F:NADH pyrophosphatase activity"/>
    <property type="evidence" value="ECO:0007669"/>
    <property type="project" value="TreeGrafter"/>
</dbReference>